<dbReference type="Pfam" id="PF07690">
    <property type="entry name" value="MFS_1"/>
    <property type="match status" value="1"/>
</dbReference>
<dbReference type="AlphaFoldDB" id="A0A284QPF3"/>
<dbReference type="PANTHER" id="PTHR43791:SF101">
    <property type="entry name" value="HIGH-AFFINITY NICOTINIC ACID TRANSPORTER"/>
    <property type="match status" value="1"/>
</dbReference>
<evidence type="ECO:0000256" key="3">
    <source>
        <dbReference type="ARBA" id="ARBA00022692"/>
    </source>
</evidence>
<keyword evidence="3 6" id="KW-0812">Transmembrane</keyword>
<evidence type="ECO:0000259" key="7">
    <source>
        <dbReference type="PROSITE" id="PS50850"/>
    </source>
</evidence>
<dbReference type="OMA" id="HEKDICT"/>
<dbReference type="Proteomes" id="UP000219338">
    <property type="component" value="Unassembled WGS sequence"/>
</dbReference>
<feature type="transmembrane region" description="Helical" evidence="6">
    <location>
        <begin position="357"/>
        <end position="377"/>
    </location>
</feature>
<accession>A0A284QPF3</accession>
<feature type="transmembrane region" description="Helical" evidence="6">
    <location>
        <begin position="86"/>
        <end position="106"/>
    </location>
</feature>
<reference evidence="9" key="1">
    <citation type="journal article" date="2017" name="Nat. Ecol. Evol.">
        <title>Genome expansion and lineage-specific genetic innovations in the forest pathogenic fungi Armillaria.</title>
        <authorList>
            <person name="Sipos G."/>
            <person name="Prasanna A.N."/>
            <person name="Walter M.C."/>
            <person name="O'Connor E."/>
            <person name="Balint B."/>
            <person name="Krizsan K."/>
            <person name="Kiss B."/>
            <person name="Hess J."/>
            <person name="Varga T."/>
            <person name="Slot J."/>
            <person name="Riley R."/>
            <person name="Boka B."/>
            <person name="Rigling D."/>
            <person name="Barry K."/>
            <person name="Lee J."/>
            <person name="Mihaltcheva S."/>
            <person name="LaButti K."/>
            <person name="Lipzen A."/>
            <person name="Waldron R."/>
            <person name="Moloney N.M."/>
            <person name="Sperisen C."/>
            <person name="Kredics L."/>
            <person name="Vagvoelgyi C."/>
            <person name="Patrignani A."/>
            <person name="Fitzpatrick D."/>
            <person name="Nagy I."/>
            <person name="Doyle S."/>
            <person name="Anderson J.B."/>
            <person name="Grigoriev I.V."/>
            <person name="Gueldener U."/>
            <person name="Muensterkoetter M."/>
            <person name="Nagy L.G."/>
        </authorList>
    </citation>
    <scope>NUCLEOTIDE SEQUENCE [LARGE SCALE GENOMIC DNA]</scope>
    <source>
        <strain evidence="9">C18/9</strain>
    </source>
</reference>
<feature type="domain" description="Major facilitator superfamily (MFS) profile" evidence="7">
    <location>
        <begin position="48"/>
        <end position="479"/>
    </location>
</feature>
<proteinExistence type="predicted"/>
<dbReference type="PROSITE" id="PS50850">
    <property type="entry name" value="MFS"/>
    <property type="match status" value="1"/>
</dbReference>
<dbReference type="Gene3D" id="1.20.1250.20">
    <property type="entry name" value="MFS general substrate transporter like domains"/>
    <property type="match status" value="2"/>
</dbReference>
<feature type="transmembrane region" description="Helical" evidence="6">
    <location>
        <begin position="304"/>
        <end position="321"/>
    </location>
</feature>
<feature type="transmembrane region" description="Helical" evidence="6">
    <location>
        <begin position="452"/>
        <end position="473"/>
    </location>
</feature>
<protein>
    <submittedName>
        <fullName evidence="8">Related to High-affinity nicotinic acid transporter</fullName>
    </submittedName>
</protein>
<evidence type="ECO:0000313" key="9">
    <source>
        <dbReference type="Proteomes" id="UP000219338"/>
    </source>
</evidence>
<feature type="transmembrane region" description="Helical" evidence="6">
    <location>
        <begin position="333"/>
        <end position="350"/>
    </location>
</feature>
<dbReference type="InterPro" id="IPR036259">
    <property type="entry name" value="MFS_trans_sf"/>
</dbReference>
<dbReference type="OrthoDB" id="2985014at2759"/>
<dbReference type="STRING" id="47428.A0A284QPF3"/>
<feature type="transmembrane region" description="Helical" evidence="6">
    <location>
        <begin position="383"/>
        <end position="407"/>
    </location>
</feature>
<evidence type="ECO:0000313" key="8">
    <source>
        <dbReference type="EMBL" id="SJK98331.1"/>
    </source>
</evidence>
<gene>
    <name evidence="8" type="ORF">ARMOST_01596</name>
</gene>
<keyword evidence="4 6" id="KW-1133">Transmembrane helix</keyword>
<comment type="subcellular location">
    <subcellularLocation>
        <location evidence="1">Membrane</location>
        <topology evidence="1">Multi-pass membrane protein</topology>
    </subcellularLocation>
</comment>
<dbReference type="GO" id="GO:0016020">
    <property type="term" value="C:membrane"/>
    <property type="evidence" value="ECO:0007669"/>
    <property type="project" value="UniProtKB-SubCell"/>
</dbReference>
<keyword evidence="5 6" id="KW-0472">Membrane</keyword>
<feature type="transmembrane region" description="Helical" evidence="6">
    <location>
        <begin position="227"/>
        <end position="247"/>
    </location>
</feature>
<evidence type="ECO:0000256" key="5">
    <source>
        <dbReference type="ARBA" id="ARBA00023136"/>
    </source>
</evidence>
<feature type="transmembrane region" description="Helical" evidence="6">
    <location>
        <begin position="419"/>
        <end position="440"/>
    </location>
</feature>
<dbReference type="EMBL" id="FUEG01000001">
    <property type="protein sequence ID" value="SJK98331.1"/>
    <property type="molecule type" value="Genomic_DNA"/>
</dbReference>
<organism evidence="8 9">
    <name type="scientific">Armillaria ostoyae</name>
    <name type="common">Armillaria root rot fungus</name>
    <dbReference type="NCBI Taxonomy" id="47428"/>
    <lineage>
        <taxon>Eukaryota</taxon>
        <taxon>Fungi</taxon>
        <taxon>Dikarya</taxon>
        <taxon>Basidiomycota</taxon>
        <taxon>Agaricomycotina</taxon>
        <taxon>Agaricomycetes</taxon>
        <taxon>Agaricomycetidae</taxon>
        <taxon>Agaricales</taxon>
        <taxon>Marasmiineae</taxon>
        <taxon>Physalacriaceae</taxon>
        <taxon>Armillaria</taxon>
    </lineage>
</organism>
<keyword evidence="2" id="KW-0813">Transport</keyword>
<sequence>MGSQYSGAGKSDDNDVEVVAAALEGGKQGSPIDPKTEARLLRKIDSFLIPMLGALYFVCFLDRGNIGNAKVAGMDIDLGLVGNQYGAAVSVVVIRVRIAVLFFVFLHSRLQSRTYVVFEPVYAVLLKVLTPRIVLSVSTIIFGALTIATPFSGSYGPLMAIRVLLGWAEAGTFPCIVTYLTMTYRREELGMRLAYMFTCSAISGGFGGLLAYGLTHIKTASVAGWQWLYIVEGLITVCLGPVAYFWIPNRIDQAWFLTKHEKDICTARYENNKTHYDPDEQFDMKQVMLAPADWRTWVHGTIQFGADITLYAISTFMPVLISDMGYSSYKAQLLTIPVYAVGALSFIIQAKLSDRTLLRGPFIMANFLVQIIGYIILTSTKSIGARYFGVFVVALGLYVPTALNVGWTQNNYGPHYKRAAGVGLMQFVGNSAGAAIGEIFDTRLKPYYHRSYYVSIGLTALSMILTGLMMLYLHLANKKKAAAVAAGAPNEPHLGDENPHFTFFL</sequence>
<evidence type="ECO:0000256" key="6">
    <source>
        <dbReference type="SAM" id="Phobius"/>
    </source>
</evidence>
<feature type="transmembrane region" description="Helical" evidence="6">
    <location>
        <begin position="193"/>
        <end position="215"/>
    </location>
</feature>
<evidence type="ECO:0000256" key="4">
    <source>
        <dbReference type="ARBA" id="ARBA00022989"/>
    </source>
</evidence>
<dbReference type="SUPFAM" id="SSF103473">
    <property type="entry name" value="MFS general substrate transporter"/>
    <property type="match status" value="1"/>
</dbReference>
<keyword evidence="9" id="KW-1185">Reference proteome</keyword>
<evidence type="ECO:0000256" key="2">
    <source>
        <dbReference type="ARBA" id="ARBA00022448"/>
    </source>
</evidence>
<feature type="transmembrane region" description="Helical" evidence="6">
    <location>
        <begin position="159"/>
        <end position="181"/>
    </location>
</feature>
<dbReference type="InterPro" id="IPR011701">
    <property type="entry name" value="MFS"/>
</dbReference>
<dbReference type="GO" id="GO:0022857">
    <property type="term" value="F:transmembrane transporter activity"/>
    <property type="evidence" value="ECO:0007669"/>
    <property type="project" value="InterPro"/>
</dbReference>
<feature type="transmembrane region" description="Helical" evidence="6">
    <location>
        <begin position="47"/>
        <end position="66"/>
    </location>
</feature>
<name>A0A284QPF3_ARMOS</name>
<dbReference type="PANTHER" id="PTHR43791">
    <property type="entry name" value="PERMEASE-RELATED"/>
    <property type="match status" value="1"/>
</dbReference>
<dbReference type="InterPro" id="IPR020846">
    <property type="entry name" value="MFS_dom"/>
</dbReference>
<evidence type="ECO:0000256" key="1">
    <source>
        <dbReference type="ARBA" id="ARBA00004141"/>
    </source>
</evidence>
<dbReference type="FunFam" id="1.20.1250.20:FF:000013">
    <property type="entry name" value="MFS general substrate transporter"/>
    <property type="match status" value="1"/>
</dbReference>